<evidence type="ECO:0000313" key="2">
    <source>
        <dbReference type="Proteomes" id="UP001221757"/>
    </source>
</evidence>
<dbReference type="Proteomes" id="UP001221757">
    <property type="component" value="Unassembled WGS sequence"/>
</dbReference>
<gene>
    <name evidence="1" type="ORF">B0H17DRAFT_1086024</name>
</gene>
<evidence type="ECO:0008006" key="3">
    <source>
        <dbReference type="Google" id="ProtNLM"/>
    </source>
</evidence>
<reference evidence="1" key="1">
    <citation type="submission" date="2023-03" db="EMBL/GenBank/DDBJ databases">
        <title>Massive genome expansion in bonnet fungi (Mycena s.s.) driven by repeated elements and novel gene families across ecological guilds.</title>
        <authorList>
            <consortium name="Lawrence Berkeley National Laboratory"/>
            <person name="Harder C.B."/>
            <person name="Miyauchi S."/>
            <person name="Viragh M."/>
            <person name="Kuo A."/>
            <person name="Thoen E."/>
            <person name="Andreopoulos B."/>
            <person name="Lu D."/>
            <person name="Skrede I."/>
            <person name="Drula E."/>
            <person name="Henrissat B."/>
            <person name="Morin E."/>
            <person name="Kohler A."/>
            <person name="Barry K."/>
            <person name="LaButti K."/>
            <person name="Morin E."/>
            <person name="Salamov A."/>
            <person name="Lipzen A."/>
            <person name="Mereny Z."/>
            <person name="Hegedus B."/>
            <person name="Baldrian P."/>
            <person name="Stursova M."/>
            <person name="Weitz H."/>
            <person name="Taylor A."/>
            <person name="Grigoriev I.V."/>
            <person name="Nagy L.G."/>
            <person name="Martin F."/>
            <person name="Kauserud H."/>
        </authorList>
    </citation>
    <scope>NUCLEOTIDE SEQUENCE</scope>
    <source>
        <strain evidence="1">CBHHK067</strain>
    </source>
</reference>
<accession>A0AAD7CYG9</accession>
<keyword evidence="2" id="KW-1185">Reference proteome</keyword>
<organism evidence="1 2">
    <name type="scientific">Mycena rosella</name>
    <name type="common">Pink bonnet</name>
    <name type="synonym">Agaricus rosellus</name>
    <dbReference type="NCBI Taxonomy" id="1033263"/>
    <lineage>
        <taxon>Eukaryota</taxon>
        <taxon>Fungi</taxon>
        <taxon>Dikarya</taxon>
        <taxon>Basidiomycota</taxon>
        <taxon>Agaricomycotina</taxon>
        <taxon>Agaricomycetes</taxon>
        <taxon>Agaricomycetidae</taxon>
        <taxon>Agaricales</taxon>
        <taxon>Marasmiineae</taxon>
        <taxon>Mycenaceae</taxon>
        <taxon>Mycena</taxon>
    </lineage>
</organism>
<name>A0AAD7CYG9_MYCRO</name>
<protein>
    <recommendedName>
        <fullName evidence="3">F-box domain-containing protein</fullName>
    </recommendedName>
</protein>
<dbReference type="AlphaFoldDB" id="A0AAD7CYG9"/>
<sequence length="490" mass="54791">MTTFLCPKCGLDRGQRQEVSSDNLSRDSHRLRLRTRLAELDSLIAALSAERQTLQAESDSIIYPVLSLPTEMTVEVFRRCVSPSSKPRPSPFHAPLILGQICRQWRQIALHTPALWQALEFDGDLASVEILKLWLSRTGNSPLSYYLHSTTPSRAGALIDASILHSHQWQDISFGLPMSSFLELDMRRRSFLLPILWTISFEIHQRGDEDAVETITIQNAPLLHEAHISTFPDIKFDIPSQNLTSLVLQHSVDVVECLALLRKCPKLAHLVVLTTGSASIQHISPLTLDHMESLSFNLGHTSIMDYLTLPLLRRLTITTGAVKIQHPTSLLAFVHRSACDLEFLSFSVTDSRSDTLRLWLRAVPDSVAAVELVAWRLSHDWFGDCLAILQLPDVLPGLKTLRLRGSKLSNRAYDDLVSVLRARREVLPGRALLDSCTLNLEMYAFAERYTPKLSTLTQFRELAAAGMNINLTITGTSNPLTRTILNLGAA</sequence>
<comment type="caution">
    <text evidence="1">The sequence shown here is derived from an EMBL/GenBank/DDBJ whole genome shotgun (WGS) entry which is preliminary data.</text>
</comment>
<proteinExistence type="predicted"/>
<dbReference type="EMBL" id="JARKIE010000182">
    <property type="protein sequence ID" value="KAJ7670319.1"/>
    <property type="molecule type" value="Genomic_DNA"/>
</dbReference>
<evidence type="ECO:0000313" key="1">
    <source>
        <dbReference type="EMBL" id="KAJ7670319.1"/>
    </source>
</evidence>